<accession>A0A9X3X518</accession>
<dbReference type="AlphaFoldDB" id="A0A9X3X518"/>
<keyword evidence="2" id="KW-1185">Reference proteome</keyword>
<organism evidence="1 2">
    <name type="scientific">Polyangium jinanense</name>
    <dbReference type="NCBI Taxonomy" id="2829994"/>
    <lineage>
        <taxon>Bacteria</taxon>
        <taxon>Pseudomonadati</taxon>
        <taxon>Myxococcota</taxon>
        <taxon>Polyangia</taxon>
        <taxon>Polyangiales</taxon>
        <taxon>Polyangiaceae</taxon>
        <taxon>Polyangium</taxon>
    </lineage>
</organism>
<evidence type="ECO:0000313" key="2">
    <source>
        <dbReference type="Proteomes" id="UP001151081"/>
    </source>
</evidence>
<gene>
    <name evidence="1" type="ORF">KEG57_28180</name>
</gene>
<evidence type="ECO:0000313" key="1">
    <source>
        <dbReference type="EMBL" id="MDC3984417.1"/>
    </source>
</evidence>
<dbReference type="RefSeq" id="WP_272425730.1">
    <property type="nucleotide sequence ID" value="NZ_JAGTJJ010000020.1"/>
</dbReference>
<comment type="caution">
    <text evidence="1">The sequence shown here is derived from an EMBL/GenBank/DDBJ whole genome shotgun (WGS) entry which is preliminary data.</text>
</comment>
<proteinExistence type="predicted"/>
<reference evidence="1 2" key="1">
    <citation type="submission" date="2021-04" db="EMBL/GenBank/DDBJ databases">
        <title>Genome analysis of Polyangium sp.</title>
        <authorList>
            <person name="Li Y."/>
            <person name="Wang J."/>
        </authorList>
    </citation>
    <scope>NUCLEOTIDE SEQUENCE [LARGE SCALE GENOMIC DNA]</scope>
    <source>
        <strain evidence="1 2">SDU14</strain>
    </source>
</reference>
<sequence length="129" mass="13895">MGLIEKRLIKEAKESWLPGEQKDIQEAAGAPVVVDVDWPTFETDEAALKNVQHLGVRLLANAFRVICVDDLGKEAVREGVQRIVVTNLKEGAASVGLKDGVVTLACVFGKGSDGCLRDLDIAKIITRAL</sequence>
<name>A0A9X3X518_9BACT</name>
<dbReference type="Proteomes" id="UP001151081">
    <property type="component" value="Unassembled WGS sequence"/>
</dbReference>
<protein>
    <submittedName>
        <fullName evidence="1">Uncharacterized protein</fullName>
    </submittedName>
</protein>
<dbReference type="EMBL" id="JAGTJJ010000020">
    <property type="protein sequence ID" value="MDC3984417.1"/>
    <property type="molecule type" value="Genomic_DNA"/>
</dbReference>